<dbReference type="Pfam" id="PF00903">
    <property type="entry name" value="Glyoxalase"/>
    <property type="match status" value="1"/>
</dbReference>
<gene>
    <name evidence="2" type="ORF">C5Y93_18645</name>
</gene>
<name>A0A2S8GJ12_9BACT</name>
<accession>A0A2S8GJ12</accession>
<organism evidence="2 3">
    <name type="scientific">Blastopirellula marina</name>
    <dbReference type="NCBI Taxonomy" id="124"/>
    <lineage>
        <taxon>Bacteria</taxon>
        <taxon>Pseudomonadati</taxon>
        <taxon>Planctomycetota</taxon>
        <taxon>Planctomycetia</taxon>
        <taxon>Pirellulales</taxon>
        <taxon>Pirellulaceae</taxon>
        <taxon>Blastopirellula</taxon>
    </lineage>
</organism>
<dbReference type="OrthoDB" id="9795306at2"/>
<dbReference type="Proteomes" id="UP000237819">
    <property type="component" value="Unassembled WGS sequence"/>
</dbReference>
<protein>
    <submittedName>
        <fullName evidence="2">VOC family protein</fullName>
    </submittedName>
</protein>
<dbReference type="Gene3D" id="3.30.720.120">
    <property type="match status" value="1"/>
</dbReference>
<dbReference type="SUPFAM" id="SSF54593">
    <property type="entry name" value="Glyoxalase/Bleomycin resistance protein/Dihydroxybiphenyl dioxygenase"/>
    <property type="match status" value="1"/>
</dbReference>
<dbReference type="InterPro" id="IPR037523">
    <property type="entry name" value="VOC_core"/>
</dbReference>
<dbReference type="AlphaFoldDB" id="A0A2S8GJ12"/>
<evidence type="ECO:0000259" key="1">
    <source>
        <dbReference type="PROSITE" id="PS51819"/>
    </source>
</evidence>
<sequence length="157" mass="17174">MTPKIPPGREGFIPHLVCDPCIEAIAFYEKAFGAKELFRLPMDGTDKIMHCEMSINGHSFMMADDFPEYCDGASQTATSLGGTPVTLHRYVPDCDAAIAQAEQAGATVRMPATDMFWGDRYGVVIDPFGHKWSFATPQRSVPPEELTEAMKAMPPGS</sequence>
<reference evidence="2 3" key="1">
    <citation type="submission" date="2018-02" db="EMBL/GenBank/DDBJ databases">
        <title>Comparative genomes isolates from brazilian mangrove.</title>
        <authorList>
            <person name="Araujo J.E."/>
            <person name="Taketani R.G."/>
            <person name="Silva M.C.P."/>
            <person name="Loureco M.V."/>
            <person name="Andreote F.D."/>
        </authorList>
    </citation>
    <scope>NUCLEOTIDE SEQUENCE [LARGE SCALE GENOMIC DNA]</scope>
    <source>
        <strain evidence="2 3">Nap-Phe MGV</strain>
    </source>
</reference>
<proteinExistence type="predicted"/>
<dbReference type="RefSeq" id="WP_105336961.1">
    <property type="nucleotide sequence ID" value="NZ_PUHZ01000019.1"/>
</dbReference>
<dbReference type="InterPro" id="IPR004360">
    <property type="entry name" value="Glyas_Fos-R_dOase_dom"/>
</dbReference>
<dbReference type="PROSITE" id="PS51819">
    <property type="entry name" value="VOC"/>
    <property type="match status" value="1"/>
</dbReference>
<dbReference type="CDD" id="cd07246">
    <property type="entry name" value="VOC_like"/>
    <property type="match status" value="1"/>
</dbReference>
<evidence type="ECO:0000313" key="3">
    <source>
        <dbReference type="Proteomes" id="UP000237819"/>
    </source>
</evidence>
<dbReference type="PANTHER" id="PTHR34109">
    <property type="entry name" value="BNAUNNG04460D PROTEIN-RELATED"/>
    <property type="match status" value="1"/>
</dbReference>
<dbReference type="InterPro" id="IPR029068">
    <property type="entry name" value="Glyas_Bleomycin-R_OHBP_Dase"/>
</dbReference>
<dbReference type="Gene3D" id="3.30.720.110">
    <property type="match status" value="1"/>
</dbReference>
<feature type="domain" description="VOC" evidence="1">
    <location>
        <begin position="9"/>
        <end position="137"/>
    </location>
</feature>
<comment type="caution">
    <text evidence="2">The sequence shown here is derived from an EMBL/GenBank/DDBJ whole genome shotgun (WGS) entry which is preliminary data.</text>
</comment>
<evidence type="ECO:0000313" key="2">
    <source>
        <dbReference type="EMBL" id="PQO44435.1"/>
    </source>
</evidence>
<dbReference type="EMBL" id="PUHZ01000019">
    <property type="protein sequence ID" value="PQO44435.1"/>
    <property type="molecule type" value="Genomic_DNA"/>
</dbReference>
<dbReference type="PANTHER" id="PTHR34109:SF1">
    <property type="entry name" value="VOC DOMAIN-CONTAINING PROTEIN"/>
    <property type="match status" value="1"/>
</dbReference>